<accession>A0A6A5ZTZ5</accession>
<comment type="subcellular location">
    <subcellularLocation>
        <location evidence="1">Secreted</location>
        <location evidence="1">Cell wall</location>
    </subcellularLocation>
</comment>
<protein>
    <recommendedName>
        <fullName evidence="15">Glycoside hydrolase family 132 protein</fullName>
    </recommendedName>
</protein>
<keyword evidence="14" id="KW-1185">Reference proteome</keyword>
<evidence type="ECO:0000256" key="9">
    <source>
        <dbReference type="ARBA" id="ARBA00023316"/>
    </source>
</evidence>
<dbReference type="PANTHER" id="PTHR31316">
    <property type="entry name" value="BETA-GLUCOSIDASE-LIKE PROTEIN NCA3, MITOCHONDRIAL-RELATED"/>
    <property type="match status" value="1"/>
</dbReference>
<dbReference type="GO" id="GO:0009277">
    <property type="term" value="C:fungal-type cell wall"/>
    <property type="evidence" value="ECO:0007669"/>
    <property type="project" value="TreeGrafter"/>
</dbReference>
<feature type="region of interest" description="Disordered" evidence="11">
    <location>
        <begin position="93"/>
        <end position="162"/>
    </location>
</feature>
<evidence type="ECO:0000256" key="4">
    <source>
        <dbReference type="ARBA" id="ARBA00022525"/>
    </source>
</evidence>
<dbReference type="EMBL" id="ML977310">
    <property type="protein sequence ID" value="KAF2122959.1"/>
    <property type="molecule type" value="Genomic_DNA"/>
</dbReference>
<feature type="compositionally biased region" description="Polar residues" evidence="11">
    <location>
        <begin position="145"/>
        <end position="154"/>
    </location>
</feature>
<evidence type="ECO:0000256" key="6">
    <source>
        <dbReference type="ARBA" id="ARBA00022801"/>
    </source>
</evidence>
<dbReference type="PANTHER" id="PTHR31316:SF0">
    <property type="entry name" value="SECRETED BETA-GLUCOSIDASE SIM1-RELATED"/>
    <property type="match status" value="1"/>
</dbReference>
<organism evidence="13 14">
    <name type="scientific">Lophiotrema nucula</name>
    <dbReference type="NCBI Taxonomy" id="690887"/>
    <lineage>
        <taxon>Eukaryota</taxon>
        <taxon>Fungi</taxon>
        <taxon>Dikarya</taxon>
        <taxon>Ascomycota</taxon>
        <taxon>Pezizomycotina</taxon>
        <taxon>Dothideomycetes</taxon>
        <taxon>Pleosporomycetidae</taxon>
        <taxon>Pleosporales</taxon>
        <taxon>Lophiotremataceae</taxon>
        <taxon>Lophiotrema</taxon>
    </lineage>
</organism>
<dbReference type="GO" id="GO:0009986">
    <property type="term" value="C:cell surface"/>
    <property type="evidence" value="ECO:0007669"/>
    <property type="project" value="TreeGrafter"/>
</dbReference>
<dbReference type="AlphaFoldDB" id="A0A6A5ZTZ5"/>
<sequence length="447" mass="47545">MKVAALLALAALAAVQAQPHHHAHRHVPRAVDKRAPEPAVAAVYVPGPVETVVVYELNGKPISEEDVRQGIANGTLIWGEDGNLSTSASSIAIQTPAPTPDHAQAAEPNPQPNEAPAPVETSAVVVAPSSTPTPEPAQAPTTPSVPQVPSQQESDGPCTDCDKEFPQGKLDCSRFPDGYGAIPLGQEGLGGWSGIQEPRERGAAGFDDIWTAPVGSCKDGTCCEPGRFCSYGCPHPYMKSAFPKKQGATKQSVGGLYCNEQGNLELPDASIAKTLCKLGNDKCKVFIKNNLDDSVAICRTDYPEGTESMTIPLTIPKGETREIAVPFHSYWLWDNHGTSAQYYINKKGVSADAGCTWTDGSQDKGNWAPLNFGAGWDDINMNMGFFSLAQNKPTNPNARLDYDINFVGDAKDLINPCSYKSATGEFCGANQGCSTDVGCTVSIFEEM</sequence>
<feature type="signal peptide" evidence="12">
    <location>
        <begin position="1"/>
        <end position="17"/>
    </location>
</feature>
<dbReference type="Proteomes" id="UP000799770">
    <property type="component" value="Unassembled WGS sequence"/>
</dbReference>
<dbReference type="GO" id="GO:0016798">
    <property type="term" value="F:hydrolase activity, acting on glycosyl bonds"/>
    <property type="evidence" value="ECO:0007669"/>
    <property type="project" value="UniProtKB-KW"/>
</dbReference>
<keyword evidence="7" id="KW-0119">Carbohydrate metabolism</keyword>
<reference evidence="13" key="1">
    <citation type="journal article" date="2020" name="Stud. Mycol.">
        <title>101 Dothideomycetes genomes: a test case for predicting lifestyles and emergence of pathogens.</title>
        <authorList>
            <person name="Haridas S."/>
            <person name="Albert R."/>
            <person name="Binder M."/>
            <person name="Bloem J."/>
            <person name="Labutti K."/>
            <person name="Salamov A."/>
            <person name="Andreopoulos B."/>
            <person name="Baker S."/>
            <person name="Barry K."/>
            <person name="Bills G."/>
            <person name="Bluhm B."/>
            <person name="Cannon C."/>
            <person name="Castanera R."/>
            <person name="Culley D."/>
            <person name="Daum C."/>
            <person name="Ezra D."/>
            <person name="Gonzalez J."/>
            <person name="Henrissat B."/>
            <person name="Kuo A."/>
            <person name="Liang C."/>
            <person name="Lipzen A."/>
            <person name="Lutzoni F."/>
            <person name="Magnuson J."/>
            <person name="Mondo S."/>
            <person name="Nolan M."/>
            <person name="Ohm R."/>
            <person name="Pangilinan J."/>
            <person name="Park H.-J."/>
            <person name="Ramirez L."/>
            <person name="Alfaro M."/>
            <person name="Sun H."/>
            <person name="Tritt A."/>
            <person name="Yoshinaga Y."/>
            <person name="Zwiers L.-H."/>
            <person name="Turgeon B."/>
            <person name="Goodwin S."/>
            <person name="Spatafora J."/>
            <person name="Crous P."/>
            <person name="Grigoriev I."/>
        </authorList>
    </citation>
    <scope>NUCLEOTIDE SEQUENCE</scope>
    <source>
        <strain evidence="13">CBS 627.86</strain>
    </source>
</reference>
<evidence type="ECO:0000256" key="7">
    <source>
        <dbReference type="ARBA" id="ARBA00023277"/>
    </source>
</evidence>
<evidence type="ECO:0000256" key="8">
    <source>
        <dbReference type="ARBA" id="ARBA00023295"/>
    </source>
</evidence>
<evidence type="ECO:0000256" key="5">
    <source>
        <dbReference type="ARBA" id="ARBA00022729"/>
    </source>
</evidence>
<keyword evidence="10" id="KW-0624">Polysaccharide degradation</keyword>
<evidence type="ECO:0000256" key="1">
    <source>
        <dbReference type="ARBA" id="ARBA00004191"/>
    </source>
</evidence>
<feature type="chain" id="PRO_5025653175" description="Glycoside hydrolase family 132 protein" evidence="12">
    <location>
        <begin position="18"/>
        <end position="447"/>
    </location>
</feature>
<dbReference type="Pfam" id="PF03856">
    <property type="entry name" value="SUN"/>
    <property type="match status" value="1"/>
</dbReference>
<feature type="compositionally biased region" description="Low complexity" evidence="11">
    <location>
        <begin position="116"/>
        <end position="130"/>
    </location>
</feature>
<evidence type="ECO:0000256" key="10">
    <source>
        <dbReference type="ARBA" id="ARBA00023326"/>
    </source>
</evidence>
<keyword evidence="5 12" id="KW-0732">Signal</keyword>
<evidence type="ECO:0000256" key="3">
    <source>
        <dbReference type="ARBA" id="ARBA00022512"/>
    </source>
</evidence>
<keyword evidence="9" id="KW-0961">Cell wall biogenesis/degradation</keyword>
<dbReference type="OrthoDB" id="5339822at2759"/>
<dbReference type="GO" id="GO:0000272">
    <property type="term" value="P:polysaccharide catabolic process"/>
    <property type="evidence" value="ECO:0007669"/>
    <property type="project" value="UniProtKB-KW"/>
</dbReference>
<evidence type="ECO:0000256" key="2">
    <source>
        <dbReference type="ARBA" id="ARBA00010579"/>
    </source>
</evidence>
<dbReference type="InterPro" id="IPR051526">
    <property type="entry name" value="Beta-Glucosidase_SUN"/>
</dbReference>
<evidence type="ECO:0000313" key="14">
    <source>
        <dbReference type="Proteomes" id="UP000799770"/>
    </source>
</evidence>
<dbReference type="InterPro" id="IPR005556">
    <property type="entry name" value="SUN"/>
</dbReference>
<evidence type="ECO:0008006" key="15">
    <source>
        <dbReference type="Google" id="ProtNLM"/>
    </source>
</evidence>
<keyword evidence="6" id="KW-0378">Hydrolase</keyword>
<keyword evidence="8" id="KW-0326">Glycosidase</keyword>
<keyword evidence="4" id="KW-0964">Secreted</keyword>
<comment type="similarity">
    <text evidence="2">Belongs to the SUN family.</text>
</comment>
<name>A0A6A5ZTZ5_9PLEO</name>
<keyword evidence="3" id="KW-0134">Cell wall</keyword>
<evidence type="ECO:0000313" key="13">
    <source>
        <dbReference type="EMBL" id="KAF2122959.1"/>
    </source>
</evidence>
<gene>
    <name evidence="13" type="ORF">BDV96DRAFT_481660</name>
</gene>
<evidence type="ECO:0000256" key="12">
    <source>
        <dbReference type="SAM" id="SignalP"/>
    </source>
</evidence>
<dbReference type="GO" id="GO:0031505">
    <property type="term" value="P:fungal-type cell wall organization"/>
    <property type="evidence" value="ECO:0007669"/>
    <property type="project" value="TreeGrafter"/>
</dbReference>
<proteinExistence type="inferred from homology"/>
<evidence type="ECO:0000256" key="11">
    <source>
        <dbReference type="SAM" id="MobiDB-lite"/>
    </source>
</evidence>